<dbReference type="PANTHER" id="PTHR43802">
    <property type="entry name" value="ENOYL-COA HYDRATASE"/>
    <property type="match status" value="1"/>
</dbReference>
<dbReference type="PANTHER" id="PTHR43802:SF1">
    <property type="entry name" value="IP11341P-RELATED"/>
    <property type="match status" value="1"/>
</dbReference>
<sequence>MSSPVLVTKENNIAIITLNRPQRRNAINQELLVHLYNAIEQLASDDQLYVGVITGNGPSFCSGLDLKVLKTDNLFNPRGDNKDLPDIIQACDKPIIGAINGHAITGGFEIALNCDFLIASEQASFADTHLKVGIHPGWGMTQHLQSAIGIRRARQMSFTAQFISAQQAYEWGLVNEVVPHERLMDRTLEIARQIADVNQDMLPVVRSLINYQKSHFFDDSFEHERSGFKSFVQQHFVV</sequence>
<comment type="similarity">
    <text evidence="1">Belongs to the enoyl-CoA hydratase/isomerase family.</text>
</comment>
<dbReference type="SUPFAM" id="SSF52096">
    <property type="entry name" value="ClpP/crotonase"/>
    <property type="match status" value="1"/>
</dbReference>
<evidence type="ECO:0000256" key="1">
    <source>
        <dbReference type="ARBA" id="ARBA00005254"/>
    </source>
</evidence>
<dbReference type="Proteomes" id="UP000189670">
    <property type="component" value="Unassembled WGS sequence"/>
</dbReference>
<protein>
    <submittedName>
        <fullName evidence="2">Enoyl-CoA hydratase</fullName>
    </submittedName>
</protein>
<dbReference type="InterPro" id="IPR001753">
    <property type="entry name" value="Enoyl-CoA_hydra/iso"/>
</dbReference>
<dbReference type="InterPro" id="IPR029045">
    <property type="entry name" value="ClpP/crotonase-like_dom_sf"/>
</dbReference>
<dbReference type="AlphaFoldDB" id="A0A1V1P7X0"/>
<dbReference type="NCBIfam" id="NF004840">
    <property type="entry name" value="PRK06190.1"/>
    <property type="match status" value="1"/>
</dbReference>
<organism evidence="2 3">
    <name type="scientific">Candidatus Magnetoglobus multicellularis str. Araruama</name>
    <dbReference type="NCBI Taxonomy" id="890399"/>
    <lineage>
        <taxon>Bacteria</taxon>
        <taxon>Pseudomonadati</taxon>
        <taxon>Thermodesulfobacteriota</taxon>
        <taxon>Desulfobacteria</taxon>
        <taxon>Desulfobacterales</taxon>
        <taxon>Desulfobacteraceae</taxon>
        <taxon>Candidatus Magnetoglobus</taxon>
    </lineage>
</organism>
<dbReference type="GO" id="GO:0003824">
    <property type="term" value="F:catalytic activity"/>
    <property type="evidence" value="ECO:0007669"/>
    <property type="project" value="UniProtKB-ARBA"/>
</dbReference>
<dbReference type="EMBL" id="ATBP01000342">
    <property type="protein sequence ID" value="ETR70951.1"/>
    <property type="molecule type" value="Genomic_DNA"/>
</dbReference>
<proteinExistence type="inferred from homology"/>
<evidence type="ECO:0000313" key="3">
    <source>
        <dbReference type="Proteomes" id="UP000189670"/>
    </source>
</evidence>
<reference evidence="3" key="1">
    <citation type="submission" date="2012-11" db="EMBL/GenBank/DDBJ databases">
        <authorList>
            <person name="Lucero-Rivera Y.E."/>
            <person name="Tovar-Ramirez D."/>
        </authorList>
    </citation>
    <scope>NUCLEOTIDE SEQUENCE [LARGE SCALE GENOMIC DNA]</scope>
    <source>
        <strain evidence="3">Araruama</strain>
    </source>
</reference>
<dbReference type="Gene3D" id="3.90.226.10">
    <property type="entry name" value="2-enoyl-CoA Hydratase, Chain A, domain 1"/>
    <property type="match status" value="1"/>
</dbReference>
<evidence type="ECO:0000313" key="2">
    <source>
        <dbReference type="EMBL" id="ETR70951.1"/>
    </source>
</evidence>
<name>A0A1V1P7X0_9BACT</name>
<gene>
    <name evidence="2" type="ORF">OMM_02859</name>
</gene>
<dbReference type="CDD" id="cd06558">
    <property type="entry name" value="crotonase-like"/>
    <property type="match status" value="1"/>
</dbReference>
<comment type="caution">
    <text evidence="2">The sequence shown here is derived from an EMBL/GenBank/DDBJ whole genome shotgun (WGS) entry which is preliminary data.</text>
</comment>
<accession>A0A1V1P7X0</accession>
<dbReference type="Pfam" id="PF00378">
    <property type="entry name" value="ECH_1"/>
    <property type="match status" value="1"/>
</dbReference>